<feature type="chain" id="PRO_5027728385" evidence="4">
    <location>
        <begin position="26"/>
        <end position="319"/>
    </location>
</feature>
<proteinExistence type="predicted"/>
<evidence type="ECO:0000256" key="2">
    <source>
        <dbReference type="ARBA" id="ARBA00022729"/>
    </source>
</evidence>
<keyword evidence="6" id="KW-0966">Cell projection</keyword>
<dbReference type="SMART" id="SM00858">
    <property type="entry name" value="SAF"/>
    <property type="match status" value="1"/>
</dbReference>
<evidence type="ECO:0000313" key="6">
    <source>
        <dbReference type="EMBL" id="HGZ10998.1"/>
    </source>
</evidence>
<accession>A0A7C5ENR7</accession>
<name>A0A7C5ENR7_9BACT</name>
<dbReference type="AlphaFoldDB" id="A0A7C5ENR7"/>
<keyword evidence="6" id="KW-0969">Cilium</keyword>
<gene>
    <name evidence="6" type="primary">flgA</name>
    <name evidence="6" type="ORF">ENW48_02115</name>
</gene>
<dbReference type="PANTHER" id="PTHR36307">
    <property type="entry name" value="FLAGELLA BASAL BODY P-RING FORMATION PROTEIN FLGA"/>
    <property type="match status" value="1"/>
</dbReference>
<dbReference type="CDD" id="cd11614">
    <property type="entry name" value="SAF_CpaB_FlgA_like"/>
    <property type="match status" value="1"/>
</dbReference>
<evidence type="ECO:0000256" key="3">
    <source>
        <dbReference type="ARBA" id="ARBA00022764"/>
    </source>
</evidence>
<protein>
    <submittedName>
        <fullName evidence="6">Flagellar basal body P-ring formation protein FlgA</fullName>
    </submittedName>
</protein>
<organism evidence="6">
    <name type="scientific">Desulfobacca acetoxidans</name>
    <dbReference type="NCBI Taxonomy" id="60893"/>
    <lineage>
        <taxon>Bacteria</taxon>
        <taxon>Pseudomonadati</taxon>
        <taxon>Thermodesulfobacteriota</taxon>
        <taxon>Desulfobaccia</taxon>
        <taxon>Desulfobaccales</taxon>
        <taxon>Desulfobaccaceae</taxon>
        <taxon>Desulfobacca</taxon>
    </lineage>
</organism>
<keyword evidence="2 4" id="KW-0732">Signal</keyword>
<dbReference type="Gene3D" id="2.30.30.760">
    <property type="match status" value="1"/>
</dbReference>
<dbReference type="Pfam" id="PF13144">
    <property type="entry name" value="ChapFlgA"/>
    <property type="match status" value="1"/>
</dbReference>
<sequence length="319" mass="35068">MRKCRLNFWLWGLILLLLAADPAHGTPVFKSEAQVAGEYITLGHLADLDPELQQKCGAALIWSAPPPGQLYTLTQEFLKFRLAQMGLAGFFEGVPLPPAIQVRQTGVLLSGEEVAKTFRRYVQEHNPYPAANLLIEVFPLEEAVILPDAQVTLEALPPRSGKLVGDVNLEMVVLHGGQTLKRIKVSGKVRVERQVVCATRPLKSQEIIGPGDVQVLRRDVTGLNAGEFFISPDQVIGRTLCRNVGPQEIITSRHLSHQPVIKRGDEVTVVLEQDGLEISTKGVAQEQGHPGKTIRLLNPKSKKEFQGSVIDAKTVRVKL</sequence>
<evidence type="ECO:0000259" key="5">
    <source>
        <dbReference type="SMART" id="SM00858"/>
    </source>
</evidence>
<feature type="domain" description="SAF" evidence="5">
    <location>
        <begin position="193"/>
        <end position="256"/>
    </location>
</feature>
<dbReference type="EMBL" id="DTKJ01000016">
    <property type="protein sequence ID" value="HGZ10998.1"/>
    <property type="molecule type" value="Genomic_DNA"/>
</dbReference>
<dbReference type="Gene3D" id="3.90.1210.10">
    <property type="entry name" value="Antifreeze-like/N-acetylneuraminic acid synthase C-terminal domain"/>
    <property type="match status" value="1"/>
</dbReference>
<dbReference type="PANTHER" id="PTHR36307:SF1">
    <property type="entry name" value="FLAGELLA BASAL BODY P-RING FORMATION PROTEIN FLGA"/>
    <property type="match status" value="1"/>
</dbReference>
<reference evidence="6" key="1">
    <citation type="journal article" date="2020" name="mSystems">
        <title>Genome- and Community-Level Interaction Insights into Carbon Utilization and Element Cycling Functions of Hydrothermarchaeota in Hydrothermal Sediment.</title>
        <authorList>
            <person name="Zhou Z."/>
            <person name="Liu Y."/>
            <person name="Xu W."/>
            <person name="Pan J."/>
            <person name="Luo Z.H."/>
            <person name="Li M."/>
        </authorList>
    </citation>
    <scope>NUCLEOTIDE SEQUENCE [LARGE SCALE GENOMIC DNA]</scope>
    <source>
        <strain evidence="6">SpSt-853</strain>
    </source>
</reference>
<dbReference type="InterPro" id="IPR039246">
    <property type="entry name" value="Flagellar_FlgA"/>
</dbReference>
<dbReference type="GO" id="GO:0042597">
    <property type="term" value="C:periplasmic space"/>
    <property type="evidence" value="ECO:0007669"/>
    <property type="project" value="UniProtKB-SubCell"/>
</dbReference>
<comment type="caution">
    <text evidence="6">The sequence shown here is derived from an EMBL/GenBank/DDBJ whole genome shotgun (WGS) entry which is preliminary data.</text>
</comment>
<keyword evidence="6" id="KW-0282">Flagellum</keyword>
<dbReference type="InterPro" id="IPR013974">
    <property type="entry name" value="SAF"/>
</dbReference>
<comment type="subcellular location">
    <subcellularLocation>
        <location evidence="1">Periplasm</location>
    </subcellularLocation>
</comment>
<dbReference type="NCBIfam" id="TIGR03170">
    <property type="entry name" value="flgA_cterm"/>
    <property type="match status" value="1"/>
</dbReference>
<dbReference type="InterPro" id="IPR017585">
    <property type="entry name" value="SAF_FlgA"/>
</dbReference>
<dbReference type="GO" id="GO:0044780">
    <property type="term" value="P:bacterial-type flagellum assembly"/>
    <property type="evidence" value="ECO:0007669"/>
    <property type="project" value="InterPro"/>
</dbReference>
<evidence type="ECO:0000256" key="1">
    <source>
        <dbReference type="ARBA" id="ARBA00004418"/>
    </source>
</evidence>
<keyword evidence="3" id="KW-0574">Periplasm</keyword>
<feature type="signal peptide" evidence="4">
    <location>
        <begin position="1"/>
        <end position="25"/>
    </location>
</feature>
<evidence type="ECO:0000256" key="4">
    <source>
        <dbReference type="SAM" id="SignalP"/>
    </source>
</evidence>